<dbReference type="InterPro" id="IPR037873">
    <property type="entry name" value="BamE-like"/>
</dbReference>
<keyword evidence="5" id="KW-1185">Reference proteome</keyword>
<keyword evidence="1" id="KW-0732">Signal</keyword>
<keyword evidence="4" id="KW-0449">Lipoprotein</keyword>
<reference evidence="4 5" key="1">
    <citation type="submission" date="2018-03" db="EMBL/GenBank/DDBJ databases">
        <title>Genomic Encyclopedia of Archaeal and Bacterial Type Strains, Phase II (KMG-II): from individual species to whole genera.</title>
        <authorList>
            <person name="Goeker M."/>
        </authorList>
    </citation>
    <scope>NUCLEOTIDE SEQUENCE [LARGE SCALE GENOMIC DNA]</scope>
    <source>
        <strain evidence="4 5">DSM 101533</strain>
    </source>
</reference>
<accession>A0A2T0W5C8</accession>
<dbReference type="Gene3D" id="3.30.1450.10">
    <property type="match status" value="1"/>
</dbReference>
<protein>
    <submittedName>
        <fullName evidence="4">Outer membrane protein assembly factor BamE (Lipoprotein component of BamABCDE complex)</fullName>
    </submittedName>
</protein>
<evidence type="ECO:0000256" key="1">
    <source>
        <dbReference type="ARBA" id="ARBA00022729"/>
    </source>
</evidence>
<dbReference type="RefSeq" id="WP_106354006.1">
    <property type="nucleotide sequence ID" value="NZ_PVTP01000001.1"/>
</dbReference>
<dbReference type="AlphaFoldDB" id="A0A2T0W5C8"/>
<gene>
    <name evidence="4" type="ORF">CLV80_101295</name>
</gene>
<dbReference type="OrthoDB" id="7203955at2"/>
<comment type="caution">
    <text evidence="4">The sequence shown here is derived from an EMBL/GenBank/DDBJ whole genome shotgun (WGS) entry which is preliminary data.</text>
</comment>
<dbReference type="Proteomes" id="UP000238007">
    <property type="component" value="Unassembled WGS sequence"/>
</dbReference>
<organism evidence="4 5">
    <name type="scientific">Yoonia maritima</name>
    <dbReference type="NCBI Taxonomy" id="1435347"/>
    <lineage>
        <taxon>Bacteria</taxon>
        <taxon>Pseudomonadati</taxon>
        <taxon>Pseudomonadota</taxon>
        <taxon>Alphaproteobacteria</taxon>
        <taxon>Rhodobacterales</taxon>
        <taxon>Paracoccaceae</taxon>
        <taxon>Yoonia</taxon>
    </lineage>
</organism>
<evidence type="ECO:0000313" key="5">
    <source>
        <dbReference type="Proteomes" id="UP000238007"/>
    </source>
</evidence>
<evidence type="ECO:0000256" key="2">
    <source>
        <dbReference type="ARBA" id="ARBA00023136"/>
    </source>
</evidence>
<evidence type="ECO:0000259" key="3">
    <source>
        <dbReference type="Pfam" id="PF04355"/>
    </source>
</evidence>
<dbReference type="GO" id="GO:0019867">
    <property type="term" value="C:outer membrane"/>
    <property type="evidence" value="ECO:0007669"/>
    <property type="project" value="InterPro"/>
</dbReference>
<dbReference type="Pfam" id="PF04355">
    <property type="entry name" value="BamE"/>
    <property type="match status" value="1"/>
</dbReference>
<keyword evidence="2" id="KW-0472">Membrane</keyword>
<proteinExistence type="predicted"/>
<sequence length="157" mass="16819">MSRTTGKIKIATRVVGVALFLAGTSACTKIDKFHGFAPSNEDLTEVAIGQTTKDDVIARFGPPMSEGALTTNAVYYASSQFVHYGAFAPKEVDRQVVAFRFDSNNVTRDVARYTLQDGKVVALDRRVTEDGINDVSVIGQLLGALGRVDAGAFLGDE</sequence>
<evidence type="ECO:0000313" key="4">
    <source>
        <dbReference type="EMBL" id="PRY80442.1"/>
    </source>
</evidence>
<feature type="domain" description="Outer membrane protein assembly factor BamE" evidence="3">
    <location>
        <begin position="38"/>
        <end position="109"/>
    </location>
</feature>
<dbReference type="PROSITE" id="PS51257">
    <property type="entry name" value="PROKAR_LIPOPROTEIN"/>
    <property type="match status" value="1"/>
</dbReference>
<dbReference type="InterPro" id="IPR007450">
    <property type="entry name" value="BamE_dom"/>
</dbReference>
<name>A0A2T0W5C8_9RHOB</name>
<dbReference type="EMBL" id="PVTP01000001">
    <property type="protein sequence ID" value="PRY80442.1"/>
    <property type="molecule type" value="Genomic_DNA"/>
</dbReference>